<sequence length="309" mass="35071">MGKAPDLRENFNPPDEIIQAGLNGDLVFFVGAGASVLLGLPSWSGLATRTLDDLRQKGYLNYSEIEQLNDLDPKKQLSIAYSIAEDNKYKLDLTKHLTGKSEANSFYKAVNDIGCSCVTTNYDELLAPRFVDTKDGSTTAASINRVYEREKFFAKLLNEPGTVVHLHGAISKPETMIVTTKDYLEHYDHENVQEFLDELFEKKTILFLGYGLEEAEILEHILRRGSANPTSDRRRFALQGFFVSQKPLYEKLHTYYEKSFGVHLLGFVRDHENYKCLETIIKSWANEIEVRKPPLAADNDFMDEVLDGD</sequence>
<dbReference type="RefSeq" id="WP_312641669.1">
    <property type="nucleotide sequence ID" value="NZ_CP116967.1"/>
</dbReference>
<evidence type="ECO:0000313" key="2">
    <source>
        <dbReference type="Proteomes" id="UP001302719"/>
    </source>
</evidence>
<dbReference type="EMBL" id="CP116967">
    <property type="protein sequence ID" value="WNM57327.1"/>
    <property type="molecule type" value="Genomic_DNA"/>
</dbReference>
<gene>
    <name evidence="1" type="ORF">PP769_15310</name>
</gene>
<evidence type="ECO:0000313" key="1">
    <source>
        <dbReference type="EMBL" id="WNM57327.1"/>
    </source>
</evidence>
<keyword evidence="2" id="KW-1185">Reference proteome</keyword>
<name>A0AA96JRA9_9BACT</name>
<dbReference type="Proteomes" id="UP001302719">
    <property type="component" value="Chromosome"/>
</dbReference>
<dbReference type="KEGG" id="nall:PP769_15310"/>
<dbReference type="Pfam" id="PF13289">
    <property type="entry name" value="SIR2_2"/>
    <property type="match status" value="1"/>
</dbReference>
<organism evidence="1 2">
    <name type="scientific">Candidatus Nitrospira allomarina</name>
    <dbReference type="NCBI Taxonomy" id="3020900"/>
    <lineage>
        <taxon>Bacteria</taxon>
        <taxon>Pseudomonadati</taxon>
        <taxon>Nitrospirota</taxon>
        <taxon>Nitrospiria</taxon>
        <taxon>Nitrospirales</taxon>
        <taxon>Nitrospiraceae</taxon>
        <taxon>Nitrospira</taxon>
    </lineage>
</organism>
<dbReference type="SUPFAM" id="SSF52467">
    <property type="entry name" value="DHS-like NAD/FAD-binding domain"/>
    <property type="match status" value="1"/>
</dbReference>
<protein>
    <submittedName>
        <fullName evidence="1">SIR2 family protein</fullName>
    </submittedName>
</protein>
<proteinExistence type="predicted"/>
<dbReference type="AlphaFoldDB" id="A0AA96JRA9"/>
<accession>A0AA96JRA9</accession>
<dbReference type="InterPro" id="IPR029035">
    <property type="entry name" value="DHS-like_NAD/FAD-binding_dom"/>
</dbReference>
<reference evidence="1 2" key="1">
    <citation type="submission" date="2023-01" db="EMBL/GenBank/DDBJ databases">
        <title>Cultivation and genomic characterization of new, ubiquitous marine nitrite-oxidizing bacteria from the Nitrospirales.</title>
        <authorList>
            <person name="Mueller A.J."/>
            <person name="Daebeler A."/>
            <person name="Herbold C.W."/>
            <person name="Kirkegaard R.H."/>
            <person name="Daims H."/>
        </authorList>
    </citation>
    <scope>NUCLEOTIDE SEQUENCE [LARGE SCALE GENOMIC DNA]</scope>
    <source>
        <strain evidence="1 2">VA</strain>
    </source>
</reference>